<name>A0A9D6V5E8_9BACT</name>
<proteinExistence type="predicted"/>
<gene>
    <name evidence="5" type="ORF">HY912_22140</name>
</gene>
<keyword evidence="3" id="KW-0479">Metal-binding</keyword>
<dbReference type="SMART" id="SM01008">
    <property type="entry name" value="Ald_Xan_dh_C"/>
    <property type="match status" value="1"/>
</dbReference>
<dbReference type="PANTHER" id="PTHR47495:SF2">
    <property type="entry name" value="ALDEHYDE DEHYDROGENASE"/>
    <property type="match status" value="1"/>
</dbReference>
<dbReference type="InterPro" id="IPR019546">
    <property type="entry name" value="TAT_signal_bac_arc"/>
</dbReference>
<dbReference type="PROSITE" id="PS51318">
    <property type="entry name" value="TAT"/>
    <property type="match status" value="1"/>
</dbReference>
<feature type="non-terminal residue" evidence="5">
    <location>
        <position position="553"/>
    </location>
</feature>
<dbReference type="GO" id="GO:0051536">
    <property type="term" value="F:iron-sulfur cluster binding"/>
    <property type="evidence" value="ECO:0007669"/>
    <property type="project" value="UniProtKB-KW"/>
</dbReference>
<dbReference type="EMBL" id="JACRDE010000578">
    <property type="protein sequence ID" value="MBI5252203.1"/>
    <property type="molecule type" value="Genomic_DNA"/>
</dbReference>
<keyword evidence="3" id="KW-0411">Iron-sulfur</keyword>
<comment type="subunit">
    <text evidence="2">Heterodimer of a large and a small subunit.</text>
</comment>
<dbReference type="InterPro" id="IPR037165">
    <property type="entry name" value="AldOxase/xan_DH_Mopterin-bd_sf"/>
</dbReference>
<dbReference type="InterPro" id="IPR000674">
    <property type="entry name" value="Ald_Oxase/Xan_DH_a/b"/>
</dbReference>
<evidence type="ECO:0000256" key="3">
    <source>
        <dbReference type="ARBA" id="ARBA00023014"/>
    </source>
</evidence>
<dbReference type="NCBIfam" id="TIGR01409">
    <property type="entry name" value="TAT_signal_seq"/>
    <property type="match status" value="1"/>
</dbReference>
<evidence type="ECO:0000313" key="5">
    <source>
        <dbReference type="EMBL" id="MBI5252203.1"/>
    </source>
</evidence>
<reference evidence="5" key="1">
    <citation type="submission" date="2020-07" db="EMBL/GenBank/DDBJ databases">
        <title>Huge and variable diversity of episymbiotic CPR bacteria and DPANN archaea in groundwater ecosystems.</title>
        <authorList>
            <person name="He C.Y."/>
            <person name="Keren R."/>
            <person name="Whittaker M."/>
            <person name="Farag I.F."/>
            <person name="Doudna J."/>
            <person name="Cate J.H.D."/>
            <person name="Banfield J.F."/>
        </authorList>
    </citation>
    <scope>NUCLEOTIDE SEQUENCE</scope>
    <source>
        <strain evidence="5">NC_groundwater_1664_Pr3_B-0.1um_52_9</strain>
    </source>
</reference>
<dbReference type="Pfam" id="PF02738">
    <property type="entry name" value="MoCoBD_1"/>
    <property type="match status" value="1"/>
</dbReference>
<sequence length="553" mass="60080">MKHSSITRRDFLKGSMALTGLTIAVSVSPLGCELVNASEKDKGEILTFSPNAWFAITPDNRVTIFVGNTEMGQGVLTAHSMIIADELEADWKQVQVRQAPAADDYKSPILGAQITVGSASIRGFYEPLRKAGAAGRSMLLKAAASTWNVPENECKAFMGAVKHEKSGRSLSYGQLCIEAAKLQVPQDPPLKNESEFRYIGKSMPRVDVPEKVSGKAVFGLDVAVKDLHYAVIARPPAYGAKLVSYDEKAAQQIQGVQKVISVPQGIAVCAKSIDAALKGRDVLKAKWDKGILPEMDNNYIEKSLTEDLNKPGATVVNTGDAKKTVNDAPKKVEATYYVPCVAHATMEPMNCTAAVSDDRCEVWAPVQNQSGALAVASKVSGLPMEKIRVNTTFLGCGLGRRAMPDFVAEAVIISKAMAKPVKVMWTREEDIRYDAFRAPASHRIEAGLDNQGQLISWSHKVVSPSIMKGIRPDAIKDGIDFYCLWGLADAPNSPMLNNRIQYEIPNLHIEFLISPLPMPVAPWRSVQNGPNAFVIESFIDELAKAAGKDPLEF</sequence>
<feature type="domain" description="Aldehyde oxidase/xanthine dehydrogenase a/b hammerhead" evidence="4">
    <location>
        <begin position="213"/>
        <end position="291"/>
    </location>
</feature>
<dbReference type="GO" id="GO:0016491">
    <property type="term" value="F:oxidoreductase activity"/>
    <property type="evidence" value="ECO:0007669"/>
    <property type="project" value="InterPro"/>
</dbReference>
<evidence type="ECO:0000313" key="6">
    <source>
        <dbReference type="Proteomes" id="UP000807825"/>
    </source>
</evidence>
<dbReference type="PANTHER" id="PTHR47495">
    <property type="entry name" value="ALDEHYDE DEHYDROGENASE"/>
    <property type="match status" value="1"/>
</dbReference>
<comment type="subcellular location">
    <subcellularLocation>
        <location evidence="1">Cell envelope</location>
    </subcellularLocation>
</comment>
<dbReference type="InterPro" id="IPR006311">
    <property type="entry name" value="TAT_signal"/>
</dbReference>
<comment type="caution">
    <text evidence="5">The sequence shown here is derived from an EMBL/GenBank/DDBJ whole genome shotgun (WGS) entry which is preliminary data.</text>
</comment>
<dbReference type="AlphaFoldDB" id="A0A9D6V5E8"/>
<evidence type="ECO:0000256" key="1">
    <source>
        <dbReference type="ARBA" id="ARBA00004196"/>
    </source>
</evidence>
<evidence type="ECO:0000256" key="2">
    <source>
        <dbReference type="ARBA" id="ARBA00011771"/>
    </source>
</evidence>
<dbReference type="InterPro" id="IPR008274">
    <property type="entry name" value="AldOxase/xan_DH_MoCoBD1"/>
</dbReference>
<dbReference type="InterPro" id="IPR046867">
    <property type="entry name" value="AldOxase/xan_DH_MoCoBD2"/>
</dbReference>
<dbReference type="SUPFAM" id="SSF56003">
    <property type="entry name" value="Molybdenum cofactor-binding domain"/>
    <property type="match status" value="2"/>
</dbReference>
<dbReference type="InterPro" id="IPR052516">
    <property type="entry name" value="N-heterocyclic_Hydroxylase"/>
</dbReference>
<keyword evidence="3" id="KW-0408">Iron</keyword>
<accession>A0A9D6V5E8</accession>
<dbReference type="Gene3D" id="3.30.365.10">
    <property type="entry name" value="Aldehyde oxidase/xanthine dehydrogenase, molybdopterin binding domain"/>
    <property type="match status" value="3"/>
</dbReference>
<dbReference type="Pfam" id="PF20256">
    <property type="entry name" value="MoCoBD_2"/>
    <property type="match status" value="1"/>
</dbReference>
<organism evidence="5 6">
    <name type="scientific">Desulfomonile tiedjei</name>
    <dbReference type="NCBI Taxonomy" id="2358"/>
    <lineage>
        <taxon>Bacteria</taxon>
        <taxon>Pseudomonadati</taxon>
        <taxon>Thermodesulfobacteriota</taxon>
        <taxon>Desulfomonilia</taxon>
        <taxon>Desulfomonilales</taxon>
        <taxon>Desulfomonilaceae</taxon>
        <taxon>Desulfomonile</taxon>
    </lineage>
</organism>
<dbReference type="GO" id="GO:0030313">
    <property type="term" value="C:cell envelope"/>
    <property type="evidence" value="ECO:0007669"/>
    <property type="project" value="UniProtKB-SubCell"/>
</dbReference>
<evidence type="ECO:0000259" key="4">
    <source>
        <dbReference type="SMART" id="SM01008"/>
    </source>
</evidence>
<dbReference type="Proteomes" id="UP000807825">
    <property type="component" value="Unassembled WGS sequence"/>
</dbReference>
<protein>
    <submittedName>
        <fullName evidence="5">Xanthine dehydrogenase family protein molybdopterin-binding subunit</fullName>
    </submittedName>
</protein>